<dbReference type="InterPro" id="IPR015943">
    <property type="entry name" value="WD40/YVTN_repeat-like_dom_sf"/>
</dbReference>
<dbReference type="Proteomes" id="UP001281761">
    <property type="component" value="Unassembled WGS sequence"/>
</dbReference>
<evidence type="ECO:0000313" key="3">
    <source>
        <dbReference type="Proteomes" id="UP001281761"/>
    </source>
</evidence>
<dbReference type="EMBL" id="JARBJD010000012">
    <property type="protein sequence ID" value="KAK2962183.1"/>
    <property type="molecule type" value="Genomic_DNA"/>
</dbReference>
<dbReference type="InterPro" id="IPR001680">
    <property type="entry name" value="WD40_rpt"/>
</dbReference>
<dbReference type="InterPro" id="IPR036322">
    <property type="entry name" value="WD40_repeat_dom_sf"/>
</dbReference>
<dbReference type="SMART" id="SM00320">
    <property type="entry name" value="WD40"/>
    <property type="match status" value="3"/>
</dbReference>
<accession>A0ABQ9YES4</accession>
<keyword evidence="3" id="KW-1185">Reference proteome</keyword>
<dbReference type="Gene3D" id="2.130.10.10">
    <property type="entry name" value="YVTN repeat-like/Quinoprotein amine dehydrogenase"/>
    <property type="match status" value="2"/>
</dbReference>
<sequence>MKESQTVHNTTVDPHKFLNDMKQGKWELVLPQLETLQFPPDLVGDVYEQLLIDLIDSGERQVAELTLKRAEPLLLIKKENRQRYRELEEHFISPTPIQDKKTRDQKRDILSTKMSEHLLIGPRSRLLNLVGHALQWENHVGLLTPSVTRGDDPYNLFLGSSTSSPSIGIHAARKRKKDGPVVDIYKIFDSKKDPDASVESASSLIFTPDGTNLVAGTASGNIYSFNFETGLPDTRLEYQKNGIFLDHPGEGGKAPIILSLAFSLDGEILASGDSFGCIRIWQYKTGIKAREVTSVGVGTISSLVFNKTGGRLFFAGSTSRVVKVYALDTDRVVRDVLVGQWGGSSLSEARITSLLLSRAKANEVLVGFSNGKVETVDVKTCEVLLTQPIQQIVSEGGRTNQIDTASILRLCHDSKHRSRFVVFGGAHSVEVVATTGGVVKRWIVAEQKTPETRVGRVLDGGVGRDGNWATVVCDDGIVRNVDLEKGEVVTSTATLPSMPVALARHPTMALVAISTARGQIVVFDALSDGEEESEGKQKRTEKEQPAEKRPATEGFSIFDD</sequence>
<gene>
    <name evidence="2" type="ORF">BLNAU_2843</name>
</gene>
<dbReference type="SUPFAM" id="SSF50978">
    <property type="entry name" value="WD40 repeat-like"/>
    <property type="match status" value="1"/>
</dbReference>
<reference evidence="2 3" key="1">
    <citation type="journal article" date="2022" name="bioRxiv">
        <title>Genomics of Preaxostyla Flagellates Illuminates Evolutionary Transitions and the Path Towards Mitochondrial Loss.</title>
        <authorList>
            <person name="Novak L.V.F."/>
            <person name="Treitli S.C."/>
            <person name="Pyrih J."/>
            <person name="Halakuc P."/>
            <person name="Pipaliya S.V."/>
            <person name="Vacek V."/>
            <person name="Brzon O."/>
            <person name="Soukal P."/>
            <person name="Eme L."/>
            <person name="Dacks J.B."/>
            <person name="Karnkowska A."/>
            <person name="Elias M."/>
            <person name="Hampl V."/>
        </authorList>
    </citation>
    <scope>NUCLEOTIDE SEQUENCE [LARGE SCALE GENOMIC DNA]</scope>
    <source>
        <strain evidence="2">NAU3</strain>
        <tissue evidence="2">Gut</tissue>
    </source>
</reference>
<proteinExistence type="predicted"/>
<protein>
    <submittedName>
        <fullName evidence="2">Smu-1 suppressor of mec-8 and unc-52 protein</fullName>
    </submittedName>
</protein>
<dbReference type="InterPro" id="IPR045184">
    <property type="entry name" value="SMU1"/>
</dbReference>
<dbReference type="PANTHER" id="PTHR22848">
    <property type="entry name" value="WD40 REPEAT PROTEIN"/>
    <property type="match status" value="1"/>
</dbReference>
<feature type="region of interest" description="Disordered" evidence="1">
    <location>
        <begin position="527"/>
        <end position="560"/>
    </location>
</feature>
<name>A0ABQ9YES4_9EUKA</name>
<organism evidence="2 3">
    <name type="scientific">Blattamonas nauphoetae</name>
    <dbReference type="NCBI Taxonomy" id="2049346"/>
    <lineage>
        <taxon>Eukaryota</taxon>
        <taxon>Metamonada</taxon>
        <taxon>Preaxostyla</taxon>
        <taxon>Oxymonadida</taxon>
        <taxon>Blattamonas</taxon>
    </lineage>
</organism>
<evidence type="ECO:0000256" key="1">
    <source>
        <dbReference type="SAM" id="MobiDB-lite"/>
    </source>
</evidence>
<feature type="compositionally biased region" description="Basic and acidic residues" evidence="1">
    <location>
        <begin position="534"/>
        <end position="551"/>
    </location>
</feature>
<evidence type="ECO:0000313" key="2">
    <source>
        <dbReference type="EMBL" id="KAK2962183.1"/>
    </source>
</evidence>
<comment type="caution">
    <text evidence="2">The sequence shown here is derived from an EMBL/GenBank/DDBJ whole genome shotgun (WGS) entry which is preliminary data.</text>
</comment>